<keyword evidence="1" id="KW-0106">Calcium</keyword>
<dbReference type="PANTHER" id="PTHR47219">
    <property type="entry name" value="RAB GTPASE-ACTIVATING PROTEIN 1-LIKE"/>
    <property type="match status" value="1"/>
</dbReference>
<dbReference type="InterPro" id="IPR035969">
    <property type="entry name" value="Rab-GAP_TBC_sf"/>
</dbReference>
<dbReference type="EMBL" id="CAJNJQ010001979">
    <property type="protein sequence ID" value="CAE7157050.1"/>
    <property type="molecule type" value="Genomic_DNA"/>
</dbReference>
<evidence type="ECO:0000259" key="3">
    <source>
        <dbReference type="PROSITE" id="PS50222"/>
    </source>
</evidence>
<accession>A0A8H3E3B1</accession>
<dbReference type="InterPro" id="IPR011992">
    <property type="entry name" value="EF-hand-dom_pair"/>
</dbReference>
<dbReference type="Proteomes" id="UP000663827">
    <property type="component" value="Unassembled WGS sequence"/>
</dbReference>
<dbReference type="InterPro" id="IPR018247">
    <property type="entry name" value="EF_Hand_1_Ca_BS"/>
</dbReference>
<protein>
    <submittedName>
        <fullName evidence="4">Uncharacterized protein</fullName>
    </submittedName>
</protein>
<name>A0A8H3E3B1_9AGAM</name>
<dbReference type="GO" id="GO:0031267">
    <property type="term" value="F:small GTPase binding"/>
    <property type="evidence" value="ECO:0007669"/>
    <property type="project" value="TreeGrafter"/>
</dbReference>
<evidence type="ECO:0000259" key="2">
    <source>
        <dbReference type="PROSITE" id="PS50086"/>
    </source>
</evidence>
<evidence type="ECO:0000256" key="1">
    <source>
        <dbReference type="ARBA" id="ARBA00022837"/>
    </source>
</evidence>
<dbReference type="PANTHER" id="PTHR47219:SF20">
    <property type="entry name" value="TBC1 DOMAIN FAMILY MEMBER 2B"/>
    <property type="match status" value="1"/>
</dbReference>
<dbReference type="SUPFAM" id="SSF47473">
    <property type="entry name" value="EF-hand"/>
    <property type="match status" value="1"/>
</dbReference>
<dbReference type="Pfam" id="PF00566">
    <property type="entry name" value="RabGAP-TBC"/>
    <property type="match status" value="1"/>
</dbReference>
<sequence length="389" mass="43748">MWGTLLDQRVFESLVHRCLPTIHDRFMAVDVQLSVASLPWFLSLYINSMPLIFAFRIVDCFFAMGPKVLFQVGLAILKINGEKLLKVEDDGAFIRYAFRDTIPASDLIPCSVMRNYFASLDQSAHPDHSDPRTRAITNFQELLLVAFREFSTITDATIIAERKRFRTEVVTGVESFAKRAAVRNLSTFGKFTRDEVGGVYDVLFKAVLVSPPDSISSLAVGEERPETRIGMQTFKVFLADVASWARDERVVSNGFIERVQREVADHDLIGRIFYYWDRQARGALSLQDLVLGLDEVMHNDLMGNIQWFFTLHDKDKDGMLTKDELLQLSESLLFIFRNEPGDAYLGAVSRFMTNAFEFGDALLPSPLGTEDGAGSPSIAANVAYLNLAT</sequence>
<dbReference type="AlphaFoldDB" id="A0A8H3E3B1"/>
<dbReference type="Gene3D" id="1.10.472.80">
    <property type="entry name" value="Ypt/Rab-GAP domain of gyp1p, domain 3"/>
    <property type="match status" value="1"/>
</dbReference>
<evidence type="ECO:0000313" key="4">
    <source>
        <dbReference type="EMBL" id="CAE7157050.1"/>
    </source>
</evidence>
<evidence type="ECO:0000313" key="5">
    <source>
        <dbReference type="Proteomes" id="UP000663827"/>
    </source>
</evidence>
<dbReference type="GO" id="GO:0005096">
    <property type="term" value="F:GTPase activator activity"/>
    <property type="evidence" value="ECO:0007669"/>
    <property type="project" value="TreeGrafter"/>
</dbReference>
<dbReference type="InterPro" id="IPR002048">
    <property type="entry name" value="EF_hand_dom"/>
</dbReference>
<feature type="domain" description="EF-hand" evidence="3">
    <location>
        <begin position="300"/>
        <end position="335"/>
    </location>
</feature>
<dbReference type="PROSITE" id="PS50086">
    <property type="entry name" value="TBC_RABGAP"/>
    <property type="match status" value="1"/>
</dbReference>
<feature type="domain" description="Rab-GAP TBC" evidence="2">
    <location>
        <begin position="1"/>
        <end position="65"/>
    </location>
</feature>
<dbReference type="GO" id="GO:0005509">
    <property type="term" value="F:calcium ion binding"/>
    <property type="evidence" value="ECO:0007669"/>
    <property type="project" value="InterPro"/>
</dbReference>
<dbReference type="SUPFAM" id="SSF47923">
    <property type="entry name" value="Ypt/Rab-GAP domain of gyp1p"/>
    <property type="match status" value="1"/>
</dbReference>
<comment type="caution">
    <text evidence="4">The sequence shown here is derived from an EMBL/GenBank/DDBJ whole genome shotgun (WGS) entry which is preliminary data.</text>
</comment>
<dbReference type="Gene3D" id="1.10.238.10">
    <property type="entry name" value="EF-hand"/>
    <property type="match status" value="1"/>
</dbReference>
<gene>
    <name evidence="4" type="ORF">RDB_LOCUS95018</name>
</gene>
<dbReference type="InterPro" id="IPR050302">
    <property type="entry name" value="Rab_GAP_TBC_domain"/>
</dbReference>
<dbReference type="PROSITE" id="PS50222">
    <property type="entry name" value="EF_HAND_2"/>
    <property type="match status" value="1"/>
</dbReference>
<dbReference type="InterPro" id="IPR000195">
    <property type="entry name" value="Rab-GAP-TBC_dom"/>
</dbReference>
<dbReference type="PROSITE" id="PS00018">
    <property type="entry name" value="EF_HAND_1"/>
    <property type="match status" value="1"/>
</dbReference>
<reference evidence="4" key="1">
    <citation type="submission" date="2021-01" db="EMBL/GenBank/DDBJ databases">
        <authorList>
            <person name="Kaushik A."/>
        </authorList>
    </citation>
    <scope>NUCLEOTIDE SEQUENCE</scope>
    <source>
        <strain evidence="4">AG5</strain>
    </source>
</reference>
<organism evidence="4 5">
    <name type="scientific">Rhizoctonia solani</name>
    <dbReference type="NCBI Taxonomy" id="456999"/>
    <lineage>
        <taxon>Eukaryota</taxon>
        <taxon>Fungi</taxon>
        <taxon>Dikarya</taxon>
        <taxon>Basidiomycota</taxon>
        <taxon>Agaricomycotina</taxon>
        <taxon>Agaricomycetes</taxon>
        <taxon>Cantharellales</taxon>
        <taxon>Ceratobasidiaceae</taxon>
        <taxon>Rhizoctonia</taxon>
    </lineage>
</organism>
<proteinExistence type="predicted"/>